<feature type="signal peptide" evidence="1">
    <location>
        <begin position="1"/>
        <end position="20"/>
    </location>
</feature>
<name>A0A059G9N3_9PROT</name>
<evidence type="ECO:0000313" key="3">
    <source>
        <dbReference type="Proteomes" id="UP000024942"/>
    </source>
</evidence>
<proteinExistence type="predicted"/>
<dbReference type="PATRIC" id="fig|1280953.3.peg.1336"/>
<gene>
    <name evidence="2" type="ORF">HOC_06603</name>
</gene>
<feature type="chain" id="PRO_5001578639" description="Lipoprotein" evidence="1">
    <location>
        <begin position="21"/>
        <end position="217"/>
    </location>
</feature>
<dbReference type="RefSeq" id="WP_035536859.1">
    <property type="nucleotide sequence ID" value="NZ_ARYL01000007.1"/>
</dbReference>
<protein>
    <recommendedName>
        <fullName evidence="4">Lipoprotein</fullName>
    </recommendedName>
</protein>
<dbReference type="AlphaFoldDB" id="A0A059G9N3"/>
<keyword evidence="3" id="KW-1185">Reference proteome</keyword>
<comment type="caution">
    <text evidence="2">The sequence shown here is derived from an EMBL/GenBank/DDBJ whole genome shotgun (WGS) entry which is preliminary data.</text>
</comment>
<reference evidence="2 3" key="1">
    <citation type="journal article" date="2014" name="Antonie Van Leeuwenhoek">
        <title>Hyphomonas beringensis sp. nov. and Hyphomonas chukchiensis sp. nov., isolated from surface seawater of the Bering Sea and Chukchi Sea.</title>
        <authorList>
            <person name="Li C."/>
            <person name="Lai Q."/>
            <person name="Li G."/>
            <person name="Dong C."/>
            <person name="Wang J."/>
            <person name="Liao Y."/>
            <person name="Shao Z."/>
        </authorList>
    </citation>
    <scope>NUCLEOTIDE SEQUENCE [LARGE SCALE GENOMIC DNA]</scope>
    <source>
        <strain evidence="2 3">SCH89</strain>
    </source>
</reference>
<organism evidence="2 3">
    <name type="scientific">Hyphomonas oceanitis SCH89</name>
    <dbReference type="NCBI Taxonomy" id="1280953"/>
    <lineage>
        <taxon>Bacteria</taxon>
        <taxon>Pseudomonadati</taxon>
        <taxon>Pseudomonadota</taxon>
        <taxon>Alphaproteobacteria</taxon>
        <taxon>Hyphomonadales</taxon>
        <taxon>Hyphomonadaceae</taxon>
        <taxon>Hyphomonas</taxon>
    </lineage>
</organism>
<keyword evidence="1" id="KW-0732">Signal</keyword>
<evidence type="ECO:0008006" key="4">
    <source>
        <dbReference type="Google" id="ProtNLM"/>
    </source>
</evidence>
<evidence type="ECO:0000313" key="2">
    <source>
        <dbReference type="EMBL" id="KDA03285.1"/>
    </source>
</evidence>
<dbReference type="Proteomes" id="UP000024942">
    <property type="component" value="Unassembled WGS sequence"/>
</dbReference>
<dbReference type="OrthoDB" id="7618740at2"/>
<dbReference type="STRING" id="1280953.HOC_06603"/>
<sequence>MSRLGLLLLSGLLVAGAASAVEETPESCRPKVAGTALALAGDAESAQLQCDIDRAAQLAARSERRSATAPRPVVRVVDTASPSGTAYIYDVIGTLPNYWLEARNVPGDDSERTRVPACTLGTNIPADVSQLISSELTSAASEALPEYGAREDIQVNPDGSKRVVLLLDTHDIITTVETEAGTRHFSRHARASDEIARLNQTIIGVANFSDSWVCDAN</sequence>
<dbReference type="EMBL" id="ARYL01000007">
    <property type="protein sequence ID" value="KDA03285.1"/>
    <property type="molecule type" value="Genomic_DNA"/>
</dbReference>
<evidence type="ECO:0000256" key="1">
    <source>
        <dbReference type="SAM" id="SignalP"/>
    </source>
</evidence>
<accession>A0A059G9N3</accession>